<dbReference type="EMBL" id="MU854332">
    <property type="protein sequence ID" value="KAK4043062.1"/>
    <property type="molecule type" value="Genomic_DNA"/>
</dbReference>
<dbReference type="AlphaFoldDB" id="A0AAN6PLP5"/>
<protein>
    <submittedName>
        <fullName evidence="1">Phosphotransferase enzyme family protein</fullName>
    </submittedName>
</protein>
<evidence type="ECO:0000313" key="1">
    <source>
        <dbReference type="EMBL" id="KAK4043062.1"/>
    </source>
</evidence>
<dbReference type="Proteomes" id="UP001303115">
    <property type="component" value="Unassembled WGS sequence"/>
</dbReference>
<name>A0AAN6PLP5_9PEZI</name>
<proteinExistence type="predicted"/>
<sequence length="349" mass="39231">MDYNALIDLAYQVQGQLWVDKWVSTFHPGGLPCQLEGTFHYGAFNAGMKMVFGDGTARMVRFPRVGNVHHGYADEKVAVEVKALSLIREGTSIPVPKVQAWRPNAECPTRLMRADISDDDIEALYRQFANFLLQLFKLDFDTIGSLPSPRDGTESPVVIPVRPLTFKAHTILQNGGVDTFGMPRLFYLGGVRDDDRVLPVRRWTGLGATGPPAELDYDRGNFKLICDDDGEPPRVAARYFRCLDIFKRVLAEEEAKIPGHEERELSCLVQWSQDSGAMWLHMLLSAGFNDQRSFPFTQLRRHLGAEECAALDEYDAALEKGEEYKALVDSGGMTREEFIAMFRYSPAAQ</sequence>
<organism evidence="1 2">
    <name type="scientific">Parachaetomium inaequale</name>
    <dbReference type="NCBI Taxonomy" id="2588326"/>
    <lineage>
        <taxon>Eukaryota</taxon>
        <taxon>Fungi</taxon>
        <taxon>Dikarya</taxon>
        <taxon>Ascomycota</taxon>
        <taxon>Pezizomycotina</taxon>
        <taxon>Sordariomycetes</taxon>
        <taxon>Sordariomycetidae</taxon>
        <taxon>Sordariales</taxon>
        <taxon>Chaetomiaceae</taxon>
        <taxon>Parachaetomium</taxon>
    </lineage>
</organism>
<comment type="caution">
    <text evidence="1">The sequence shown here is derived from an EMBL/GenBank/DDBJ whole genome shotgun (WGS) entry which is preliminary data.</text>
</comment>
<reference evidence="2" key="1">
    <citation type="journal article" date="2023" name="Mol. Phylogenet. Evol.">
        <title>Genome-scale phylogeny and comparative genomics of the fungal order Sordariales.</title>
        <authorList>
            <person name="Hensen N."/>
            <person name="Bonometti L."/>
            <person name="Westerberg I."/>
            <person name="Brannstrom I.O."/>
            <person name="Guillou S."/>
            <person name="Cros-Aarteil S."/>
            <person name="Calhoun S."/>
            <person name="Haridas S."/>
            <person name="Kuo A."/>
            <person name="Mondo S."/>
            <person name="Pangilinan J."/>
            <person name="Riley R."/>
            <person name="LaButti K."/>
            <person name="Andreopoulos B."/>
            <person name="Lipzen A."/>
            <person name="Chen C."/>
            <person name="Yan M."/>
            <person name="Daum C."/>
            <person name="Ng V."/>
            <person name="Clum A."/>
            <person name="Steindorff A."/>
            <person name="Ohm R.A."/>
            <person name="Martin F."/>
            <person name="Silar P."/>
            <person name="Natvig D.O."/>
            <person name="Lalanne C."/>
            <person name="Gautier V."/>
            <person name="Ament-Velasquez S.L."/>
            <person name="Kruys A."/>
            <person name="Hutchinson M.I."/>
            <person name="Powell A.J."/>
            <person name="Barry K."/>
            <person name="Miller A.N."/>
            <person name="Grigoriev I.V."/>
            <person name="Debuchy R."/>
            <person name="Gladieux P."/>
            <person name="Hiltunen Thoren M."/>
            <person name="Johannesson H."/>
        </authorList>
    </citation>
    <scope>NUCLEOTIDE SEQUENCE [LARGE SCALE GENOMIC DNA]</scope>
    <source>
        <strain evidence="2">CBS 284.82</strain>
    </source>
</reference>
<gene>
    <name evidence="1" type="ORF">C8A01DRAFT_43986</name>
</gene>
<keyword evidence="2" id="KW-1185">Reference proteome</keyword>
<evidence type="ECO:0000313" key="2">
    <source>
        <dbReference type="Proteomes" id="UP001303115"/>
    </source>
</evidence>
<accession>A0AAN6PLP5</accession>